<keyword evidence="2" id="KW-1185">Reference proteome</keyword>
<comment type="caution">
    <text evidence="1">The sequence shown here is derived from an EMBL/GenBank/DDBJ whole genome shotgun (WGS) entry which is preliminary data.</text>
</comment>
<gene>
    <name evidence="1" type="ORF">NARC_30295</name>
</gene>
<dbReference type="Proteomes" id="UP000315289">
    <property type="component" value="Unassembled WGS sequence"/>
</dbReference>
<name>A0A557SY96_9ARCH</name>
<sequence length="51" mass="5991">MTFTKQKNLDSISNRMDSIKDYQVKLTPILSIANTRSNRYNYCSISHVHEK</sequence>
<accession>A0A557SY96</accession>
<organism evidence="1 2">
    <name type="scientific">Candidatus Nitrosocosmicus arcticus</name>
    <dbReference type="NCBI Taxonomy" id="2035267"/>
    <lineage>
        <taxon>Archaea</taxon>
        <taxon>Nitrososphaerota</taxon>
        <taxon>Nitrososphaeria</taxon>
        <taxon>Nitrososphaerales</taxon>
        <taxon>Nitrososphaeraceae</taxon>
        <taxon>Candidatus Nitrosocosmicus</taxon>
    </lineage>
</organism>
<evidence type="ECO:0000313" key="1">
    <source>
        <dbReference type="EMBL" id="TVP41580.1"/>
    </source>
</evidence>
<proteinExistence type="predicted"/>
<reference evidence="1 2" key="1">
    <citation type="journal article" date="2019" name="Front. Microbiol.">
        <title>Ammonia Oxidation by the Arctic Terrestrial Thaumarchaeote Candidatus Nitrosocosmicus arcticus Is Stimulated by Increasing Temperatures.</title>
        <authorList>
            <person name="Alves R.J.E."/>
            <person name="Kerou M."/>
            <person name="Zappe A."/>
            <person name="Bittner R."/>
            <person name="Abby S.S."/>
            <person name="Schmidt H.A."/>
            <person name="Pfeifer K."/>
            <person name="Schleper C."/>
        </authorList>
    </citation>
    <scope>NUCLEOTIDE SEQUENCE [LARGE SCALE GENOMIC DNA]</scope>
    <source>
        <strain evidence="1 2">Kfb</strain>
    </source>
</reference>
<protein>
    <submittedName>
        <fullName evidence="1">Uncharacterized protein</fullName>
    </submittedName>
</protein>
<dbReference type="AlphaFoldDB" id="A0A557SY96"/>
<dbReference type="EMBL" id="VOAH01000003">
    <property type="protein sequence ID" value="TVP41580.1"/>
    <property type="molecule type" value="Genomic_DNA"/>
</dbReference>
<evidence type="ECO:0000313" key="2">
    <source>
        <dbReference type="Proteomes" id="UP000315289"/>
    </source>
</evidence>